<reference evidence="1 2" key="1">
    <citation type="submission" date="2019-03" db="EMBL/GenBank/DDBJ databases">
        <title>Single cell metagenomics reveals metabolic interactions within the superorganism composed of flagellate Streblomastix strix and complex community of Bacteroidetes bacteria on its surface.</title>
        <authorList>
            <person name="Treitli S.C."/>
            <person name="Kolisko M."/>
            <person name="Husnik F."/>
            <person name="Keeling P."/>
            <person name="Hampl V."/>
        </authorList>
    </citation>
    <scope>NUCLEOTIDE SEQUENCE [LARGE SCALE GENOMIC DNA]</scope>
    <source>
        <strain evidence="1">ST1C</strain>
    </source>
</reference>
<sequence length="50" mass="4835">GGAIQSVISGGTFEISGATFDKCNGISGGGIYSIIDAGGNEGKCAIQSLI</sequence>
<name>A0A5J4WE90_9EUKA</name>
<proteinExistence type="predicted"/>
<comment type="caution">
    <text evidence="1">The sequence shown here is derived from an EMBL/GenBank/DDBJ whole genome shotgun (WGS) entry which is preliminary data.</text>
</comment>
<dbReference type="AlphaFoldDB" id="A0A5J4WE90"/>
<organism evidence="1 2">
    <name type="scientific">Streblomastix strix</name>
    <dbReference type="NCBI Taxonomy" id="222440"/>
    <lineage>
        <taxon>Eukaryota</taxon>
        <taxon>Metamonada</taxon>
        <taxon>Preaxostyla</taxon>
        <taxon>Oxymonadida</taxon>
        <taxon>Streblomastigidae</taxon>
        <taxon>Streblomastix</taxon>
    </lineage>
</organism>
<dbReference type="EMBL" id="SNRW01002287">
    <property type="protein sequence ID" value="KAA6393268.1"/>
    <property type="molecule type" value="Genomic_DNA"/>
</dbReference>
<gene>
    <name evidence="1" type="ORF">EZS28_011207</name>
</gene>
<evidence type="ECO:0000313" key="1">
    <source>
        <dbReference type="EMBL" id="KAA6393268.1"/>
    </source>
</evidence>
<dbReference type="Proteomes" id="UP000324800">
    <property type="component" value="Unassembled WGS sequence"/>
</dbReference>
<evidence type="ECO:0000313" key="2">
    <source>
        <dbReference type="Proteomes" id="UP000324800"/>
    </source>
</evidence>
<feature type="non-terminal residue" evidence="1">
    <location>
        <position position="1"/>
    </location>
</feature>
<protein>
    <submittedName>
        <fullName evidence="1">Uncharacterized protein</fullName>
    </submittedName>
</protein>
<accession>A0A5J4WE90</accession>